<evidence type="ECO:0000313" key="13">
    <source>
        <dbReference type="RefSeq" id="XP_011298564.1"/>
    </source>
</evidence>
<dbReference type="InterPro" id="IPR051170">
    <property type="entry name" value="Neural/epithelial_adhesion"/>
</dbReference>
<dbReference type="InterPro" id="IPR013106">
    <property type="entry name" value="Ig_V-set"/>
</dbReference>
<dbReference type="EMBL" id="GBYB01012002">
    <property type="protein sequence ID" value="JAG81769.1"/>
    <property type="molecule type" value="Transcribed_RNA"/>
</dbReference>
<feature type="domain" description="Ig-like" evidence="10">
    <location>
        <begin position="131"/>
        <end position="233"/>
    </location>
</feature>
<feature type="region of interest" description="Disordered" evidence="9">
    <location>
        <begin position="377"/>
        <end position="418"/>
    </location>
</feature>
<dbReference type="KEGG" id="fas:105263810"/>
<evidence type="ECO:0000256" key="3">
    <source>
        <dbReference type="ARBA" id="ARBA00022729"/>
    </source>
</evidence>
<dbReference type="RefSeq" id="XP_011298564.1">
    <property type="nucleotide sequence ID" value="XM_011300262.1"/>
</dbReference>
<dbReference type="Pfam" id="PF07679">
    <property type="entry name" value="I-set"/>
    <property type="match status" value="1"/>
</dbReference>
<comment type="subcellular location">
    <subcellularLocation>
        <location evidence="1">Cell membrane</location>
    </subcellularLocation>
</comment>
<evidence type="ECO:0000256" key="1">
    <source>
        <dbReference type="ARBA" id="ARBA00004236"/>
    </source>
</evidence>
<dbReference type="Proteomes" id="UP000694866">
    <property type="component" value="Unplaced"/>
</dbReference>
<feature type="compositionally biased region" description="Polar residues" evidence="9">
    <location>
        <begin position="407"/>
        <end position="418"/>
    </location>
</feature>
<keyword evidence="7" id="KW-0325">Glycoprotein</keyword>
<evidence type="ECO:0000313" key="11">
    <source>
        <dbReference type="EMBL" id="JAG81769.1"/>
    </source>
</evidence>
<evidence type="ECO:0000313" key="12">
    <source>
        <dbReference type="Proteomes" id="UP000694866"/>
    </source>
</evidence>
<gene>
    <name evidence="11" type="primary">Lac_5</name>
    <name evidence="13" type="synonym">LOC105263810</name>
    <name evidence="11" type="ORF">g.6139</name>
</gene>
<evidence type="ECO:0000256" key="8">
    <source>
        <dbReference type="ARBA" id="ARBA00023319"/>
    </source>
</evidence>
<dbReference type="PANTHER" id="PTHR12231:SF255">
    <property type="entry name" value="DPR-INTERACTING PROTEIN ALPHA, ISOFORM A"/>
    <property type="match status" value="1"/>
</dbReference>
<keyword evidence="4" id="KW-0677">Repeat</keyword>
<keyword evidence="12" id="KW-1185">Reference proteome</keyword>
<evidence type="ECO:0000256" key="6">
    <source>
        <dbReference type="ARBA" id="ARBA00023157"/>
    </source>
</evidence>
<dbReference type="GO" id="GO:0043005">
    <property type="term" value="C:neuron projection"/>
    <property type="evidence" value="ECO:0007669"/>
    <property type="project" value="TreeGrafter"/>
</dbReference>
<keyword evidence="6" id="KW-1015">Disulfide bond</keyword>
<evidence type="ECO:0000259" key="10">
    <source>
        <dbReference type="PROSITE" id="PS50835"/>
    </source>
</evidence>
<dbReference type="GO" id="GO:0005886">
    <property type="term" value="C:plasma membrane"/>
    <property type="evidence" value="ECO:0007669"/>
    <property type="project" value="UniProtKB-SubCell"/>
</dbReference>
<dbReference type="InterPro" id="IPR013783">
    <property type="entry name" value="Ig-like_fold"/>
</dbReference>
<dbReference type="InterPro" id="IPR003598">
    <property type="entry name" value="Ig_sub2"/>
</dbReference>
<protein>
    <submittedName>
        <fullName evidence="11">Lac_5 protein</fullName>
    </submittedName>
    <submittedName>
        <fullName evidence="13">Protein amalgam</fullName>
    </submittedName>
</protein>
<dbReference type="AlphaFoldDB" id="A0A0C9RFT1"/>
<dbReference type="FunFam" id="2.60.40.10:FF:000328">
    <property type="entry name" value="CLUMA_CG000981, isoform A"/>
    <property type="match status" value="1"/>
</dbReference>
<sequence length="445" mass="49214">MVDHDRILWGLLIALLIYPNDNFGGASPPEFKAPITNLTIALGRDAIFTCLVEHLGGYRVGWVKADTKAIQAIHEHVITHNPRVSVSHSDHSTWNLHIKGIQLEDAGLYMCQINTDPMKSQTGMLFIEVPPDFIPEQTSGDVSIREGGQVKLTCRATGVPLPQINWHREDGQDIVIRDPTFPPSDQKLKAKAVTKHHGEELRLTKVSRNDMGAYMCIASNGVPPAISKRITINVHFPPVIHVPNQLVAAPRGTDVALECQVEASPKSINYWVKDSGDMIISSSKYEAQTISLSTFKTRMILTIHDLQDHDFGTYTCTAKNSLGEVDFSIRLYKMSGTSRQKSDYDDEIDDIEQVVYGSADDDKMENKVEGKTFASDNTVQGHVGLPSSSASSPPPTMKITRRRPTPMTGSPHGNRSSGVSHQLFHCPISLMIIALCVMIEHFKPF</sequence>
<organism evidence="11">
    <name type="scientific">Fopius arisanus</name>
    <dbReference type="NCBI Taxonomy" id="64838"/>
    <lineage>
        <taxon>Eukaryota</taxon>
        <taxon>Metazoa</taxon>
        <taxon>Ecdysozoa</taxon>
        <taxon>Arthropoda</taxon>
        <taxon>Hexapoda</taxon>
        <taxon>Insecta</taxon>
        <taxon>Pterygota</taxon>
        <taxon>Neoptera</taxon>
        <taxon>Endopterygota</taxon>
        <taxon>Hymenoptera</taxon>
        <taxon>Apocrita</taxon>
        <taxon>Ichneumonoidea</taxon>
        <taxon>Braconidae</taxon>
        <taxon>Opiinae</taxon>
        <taxon>Fopius</taxon>
    </lineage>
</organism>
<feature type="domain" description="Ig-like" evidence="10">
    <location>
        <begin position="29"/>
        <end position="122"/>
    </location>
</feature>
<dbReference type="Pfam" id="PF13927">
    <property type="entry name" value="Ig_3"/>
    <property type="match status" value="2"/>
</dbReference>
<dbReference type="SUPFAM" id="SSF48726">
    <property type="entry name" value="Immunoglobulin"/>
    <property type="match status" value="3"/>
</dbReference>
<evidence type="ECO:0000256" key="9">
    <source>
        <dbReference type="SAM" id="MobiDB-lite"/>
    </source>
</evidence>
<feature type="domain" description="Ig-like" evidence="10">
    <location>
        <begin position="237"/>
        <end position="328"/>
    </location>
</feature>
<dbReference type="InterPro" id="IPR036179">
    <property type="entry name" value="Ig-like_dom_sf"/>
</dbReference>
<dbReference type="SMART" id="SM00408">
    <property type="entry name" value="IGc2"/>
    <property type="match status" value="3"/>
</dbReference>
<dbReference type="SMART" id="SM00409">
    <property type="entry name" value="IG"/>
    <property type="match status" value="3"/>
</dbReference>
<dbReference type="SMART" id="SM00406">
    <property type="entry name" value="IGv"/>
    <property type="match status" value="3"/>
</dbReference>
<evidence type="ECO:0000256" key="7">
    <source>
        <dbReference type="ARBA" id="ARBA00023180"/>
    </source>
</evidence>
<dbReference type="InterPro" id="IPR007110">
    <property type="entry name" value="Ig-like_dom"/>
</dbReference>
<dbReference type="FunFam" id="2.60.40.10:FF:000376">
    <property type="entry name" value="CLUMA_CG000981, isoform A"/>
    <property type="match status" value="1"/>
</dbReference>
<evidence type="ECO:0000256" key="4">
    <source>
        <dbReference type="ARBA" id="ARBA00022737"/>
    </source>
</evidence>
<evidence type="ECO:0000256" key="5">
    <source>
        <dbReference type="ARBA" id="ARBA00023136"/>
    </source>
</evidence>
<name>A0A0C9RFT1_9HYME</name>
<reference evidence="11" key="1">
    <citation type="submission" date="2015-01" db="EMBL/GenBank/DDBJ databases">
        <title>Transcriptome Assembly of Fopius arisanus.</title>
        <authorList>
            <person name="Geib S."/>
        </authorList>
    </citation>
    <scope>NUCLEOTIDE SEQUENCE</scope>
</reference>
<keyword evidence="3" id="KW-0732">Signal</keyword>
<dbReference type="InterPro" id="IPR013098">
    <property type="entry name" value="Ig_I-set"/>
</dbReference>
<dbReference type="InterPro" id="IPR003599">
    <property type="entry name" value="Ig_sub"/>
</dbReference>
<dbReference type="PANTHER" id="PTHR12231">
    <property type="entry name" value="CTX-RELATED TYPE I TRANSMEMBRANE PROTEIN"/>
    <property type="match status" value="1"/>
</dbReference>
<dbReference type="PROSITE" id="PS50835">
    <property type="entry name" value="IG_LIKE"/>
    <property type="match status" value="3"/>
</dbReference>
<keyword evidence="8" id="KW-0393">Immunoglobulin domain</keyword>
<dbReference type="OrthoDB" id="10012075at2759"/>
<keyword evidence="2" id="KW-1003">Cell membrane</keyword>
<proteinExistence type="predicted"/>
<reference evidence="13" key="2">
    <citation type="submission" date="2025-04" db="UniProtKB">
        <authorList>
            <consortium name="RefSeq"/>
        </authorList>
    </citation>
    <scope>IDENTIFICATION</scope>
    <source>
        <strain evidence="13">USDA-PBARC FA_bdor</strain>
        <tissue evidence="13">Whole organism</tissue>
    </source>
</reference>
<evidence type="ECO:0000256" key="2">
    <source>
        <dbReference type="ARBA" id="ARBA00022475"/>
    </source>
</evidence>
<accession>A0A9R1SWF3</accession>
<accession>A0A0C9RFT1</accession>
<dbReference type="Gene3D" id="2.60.40.10">
    <property type="entry name" value="Immunoglobulins"/>
    <property type="match status" value="3"/>
</dbReference>
<keyword evidence="5" id="KW-0472">Membrane</keyword>
<dbReference type="GeneID" id="105263810"/>